<evidence type="ECO:0000256" key="2">
    <source>
        <dbReference type="ARBA" id="ARBA00023002"/>
    </source>
</evidence>
<dbReference type="InterPro" id="IPR014189">
    <property type="entry name" value="Quinone_OxRdtase_PIG3"/>
</dbReference>
<dbReference type="Pfam" id="PF08240">
    <property type="entry name" value="ADH_N"/>
    <property type="match status" value="1"/>
</dbReference>
<dbReference type="InterPro" id="IPR013154">
    <property type="entry name" value="ADH-like_N"/>
</dbReference>
<dbReference type="Pfam" id="PF00107">
    <property type="entry name" value="ADH_zinc_N"/>
    <property type="match status" value="1"/>
</dbReference>
<dbReference type="AlphaFoldDB" id="A0A1W9I468"/>
<dbReference type="CDD" id="cd05276">
    <property type="entry name" value="p53_inducible_oxidoreductase"/>
    <property type="match status" value="1"/>
</dbReference>
<organism evidence="4 5">
    <name type="scientific">Candidatus Raskinella chloraquaticus</name>
    <dbReference type="NCBI Taxonomy" id="1951219"/>
    <lineage>
        <taxon>Bacteria</taxon>
        <taxon>Pseudomonadati</taxon>
        <taxon>Pseudomonadota</taxon>
        <taxon>Alphaproteobacteria</taxon>
        <taxon>Hyphomicrobiales</taxon>
        <taxon>Phreatobacteraceae</taxon>
        <taxon>Candidatus Raskinella</taxon>
    </lineage>
</organism>
<keyword evidence="1" id="KW-0521">NADP</keyword>
<reference evidence="4 5" key="1">
    <citation type="journal article" date="2017" name="Water Res.">
        <title>Comammox in drinking water systems.</title>
        <authorList>
            <person name="Wang Y."/>
            <person name="Ma L."/>
            <person name="Mao Y."/>
            <person name="Jiang X."/>
            <person name="Xia Y."/>
            <person name="Yu K."/>
            <person name="Li B."/>
            <person name="Zhang T."/>
        </authorList>
    </citation>
    <scope>NUCLEOTIDE SEQUENCE [LARGE SCALE GENOMIC DNA]</scope>
    <source>
        <strain evidence="4">SG_bin8</strain>
    </source>
</reference>
<name>A0A1W9I468_9HYPH</name>
<dbReference type="PANTHER" id="PTHR48106:SF8">
    <property type="entry name" value="OS02G0805600 PROTEIN"/>
    <property type="match status" value="1"/>
</dbReference>
<evidence type="ECO:0000259" key="3">
    <source>
        <dbReference type="SMART" id="SM00829"/>
    </source>
</evidence>
<evidence type="ECO:0000256" key="1">
    <source>
        <dbReference type="ARBA" id="ARBA00022857"/>
    </source>
</evidence>
<dbReference type="InterPro" id="IPR013149">
    <property type="entry name" value="ADH-like_C"/>
</dbReference>
<dbReference type="SUPFAM" id="SSF50129">
    <property type="entry name" value="GroES-like"/>
    <property type="match status" value="1"/>
</dbReference>
<proteinExistence type="predicted"/>
<dbReference type="InterPro" id="IPR020843">
    <property type="entry name" value="ER"/>
</dbReference>
<dbReference type="GO" id="GO:0016651">
    <property type="term" value="F:oxidoreductase activity, acting on NAD(P)H"/>
    <property type="evidence" value="ECO:0007669"/>
    <property type="project" value="TreeGrafter"/>
</dbReference>
<dbReference type="SUPFAM" id="SSF51735">
    <property type="entry name" value="NAD(P)-binding Rossmann-fold domains"/>
    <property type="match status" value="1"/>
</dbReference>
<dbReference type="NCBIfam" id="TIGR02824">
    <property type="entry name" value="quinone_pig3"/>
    <property type="match status" value="1"/>
</dbReference>
<sequence>MTAIPTKMRAIGIPTPGGPEALVIEERPVPVPGPGEVLIKIAHAGVNRPDVLQRQGGYPPPPGASDIPGLEISGVVVALGDEARRFRVGDAVCALLSGGGYAEYAAVHASNVLPVPAGLTLAEAAGVPETFFTVWHNVFERGALKAGEVFLVHGGTSGIGTTAIQLAKVFGAKVIATAGGAEKCAACRRLGADLAIDYRSEDFVTAARSFTSKRGVDVILDMVGGDYIQKNYEIAADSGRIVQIAFLRGPKVEVDFRRLMLKRLTHTGSTLRIRTVAEKAEITRAVEDQVWPLLGDGRVKPVMFANFPLAQANKAHELMETNTHIGKIILDIA</sequence>
<accession>A0A1W9I468</accession>
<dbReference type="PANTHER" id="PTHR48106">
    <property type="entry name" value="QUINONE OXIDOREDUCTASE PIG3-RELATED"/>
    <property type="match status" value="1"/>
</dbReference>
<comment type="caution">
    <text evidence="4">The sequence shown here is derived from an EMBL/GenBank/DDBJ whole genome shotgun (WGS) entry which is preliminary data.</text>
</comment>
<dbReference type="Proteomes" id="UP000192872">
    <property type="component" value="Unassembled WGS sequence"/>
</dbReference>
<dbReference type="InterPro" id="IPR011032">
    <property type="entry name" value="GroES-like_sf"/>
</dbReference>
<dbReference type="GO" id="GO:0070402">
    <property type="term" value="F:NADPH binding"/>
    <property type="evidence" value="ECO:0007669"/>
    <property type="project" value="TreeGrafter"/>
</dbReference>
<dbReference type="InterPro" id="IPR036291">
    <property type="entry name" value="NAD(P)-bd_dom_sf"/>
</dbReference>
<dbReference type="RefSeq" id="WP_376802586.1">
    <property type="nucleotide sequence ID" value="NZ_DBNB01000030.1"/>
</dbReference>
<gene>
    <name evidence="4" type="ORF">A4S15_04465</name>
</gene>
<evidence type="ECO:0000313" key="5">
    <source>
        <dbReference type="Proteomes" id="UP000192872"/>
    </source>
</evidence>
<dbReference type="STRING" id="1827387.A4S15_04465"/>
<evidence type="ECO:0000313" key="4">
    <source>
        <dbReference type="EMBL" id="OQW54469.1"/>
    </source>
</evidence>
<dbReference type="SMART" id="SM00829">
    <property type="entry name" value="PKS_ER"/>
    <property type="match status" value="1"/>
</dbReference>
<dbReference type="Gene3D" id="3.90.180.10">
    <property type="entry name" value="Medium-chain alcohol dehydrogenases, catalytic domain"/>
    <property type="match status" value="1"/>
</dbReference>
<feature type="domain" description="Enoyl reductase (ER)" evidence="3">
    <location>
        <begin position="17"/>
        <end position="330"/>
    </location>
</feature>
<protein>
    <submittedName>
        <fullName evidence="4">NAD(P)H-quinone oxidoreductase</fullName>
    </submittedName>
</protein>
<keyword evidence="2" id="KW-0560">Oxidoreductase</keyword>
<dbReference type="Gene3D" id="3.40.50.720">
    <property type="entry name" value="NAD(P)-binding Rossmann-like Domain"/>
    <property type="match status" value="1"/>
</dbReference>
<dbReference type="EMBL" id="LWDL01000003">
    <property type="protein sequence ID" value="OQW54469.1"/>
    <property type="molecule type" value="Genomic_DNA"/>
</dbReference>